<feature type="signal peptide" evidence="6">
    <location>
        <begin position="1"/>
        <end position="36"/>
    </location>
</feature>
<keyword evidence="3 8" id="KW-0378">Hydrolase</keyword>
<keyword evidence="6" id="KW-0732">Signal</keyword>
<evidence type="ECO:0000313" key="9">
    <source>
        <dbReference type="Proteomes" id="UP000198857"/>
    </source>
</evidence>
<dbReference type="PANTHER" id="PTHR47053:SF1">
    <property type="entry name" value="MUREIN DD-ENDOPEPTIDASE MEPH-RELATED"/>
    <property type="match status" value="1"/>
</dbReference>
<dbReference type="AlphaFoldDB" id="A0A1I5PIT5"/>
<feature type="coiled-coil region" evidence="5">
    <location>
        <begin position="54"/>
        <end position="102"/>
    </location>
</feature>
<dbReference type="InterPro" id="IPR051202">
    <property type="entry name" value="Peptidase_C40"/>
</dbReference>
<dbReference type="Gene3D" id="3.30.1380.10">
    <property type="match status" value="1"/>
</dbReference>
<dbReference type="OrthoDB" id="1099523at2"/>
<dbReference type="SUPFAM" id="SSF54001">
    <property type="entry name" value="Cysteine proteinases"/>
    <property type="match status" value="1"/>
</dbReference>
<organism evidence="8 9">
    <name type="scientific">Geodermatophilus dictyosporus</name>
    <dbReference type="NCBI Taxonomy" id="1523247"/>
    <lineage>
        <taxon>Bacteria</taxon>
        <taxon>Bacillati</taxon>
        <taxon>Actinomycetota</taxon>
        <taxon>Actinomycetes</taxon>
        <taxon>Geodermatophilales</taxon>
        <taxon>Geodermatophilaceae</taxon>
        <taxon>Geodermatophilus</taxon>
    </lineage>
</organism>
<dbReference type="InterPro" id="IPR038765">
    <property type="entry name" value="Papain-like_cys_pep_sf"/>
</dbReference>
<evidence type="ECO:0000256" key="3">
    <source>
        <dbReference type="ARBA" id="ARBA00022801"/>
    </source>
</evidence>
<evidence type="ECO:0000256" key="5">
    <source>
        <dbReference type="SAM" id="Coils"/>
    </source>
</evidence>
<keyword evidence="2" id="KW-0645">Protease</keyword>
<dbReference type="Gene3D" id="6.10.250.3150">
    <property type="match status" value="1"/>
</dbReference>
<feature type="coiled-coil region" evidence="5">
    <location>
        <begin position="178"/>
        <end position="226"/>
    </location>
</feature>
<dbReference type="RefSeq" id="WP_091110261.1">
    <property type="nucleotide sequence ID" value="NZ_FOWQ01000004.1"/>
</dbReference>
<dbReference type="CDD" id="cd14814">
    <property type="entry name" value="Peptidase_M15"/>
    <property type="match status" value="1"/>
</dbReference>
<dbReference type="Pfam" id="PF02557">
    <property type="entry name" value="VanY"/>
    <property type="match status" value="1"/>
</dbReference>
<protein>
    <submittedName>
        <fullName evidence="8">Septal ring factor EnvC, activator of murein hydrolases AmiA and AmiB</fullName>
    </submittedName>
</protein>
<evidence type="ECO:0000256" key="1">
    <source>
        <dbReference type="ARBA" id="ARBA00007074"/>
    </source>
</evidence>
<evidence type="ECO:0000256" key="4">
    <source>
        <dbReference type="ARBA" id="ARBA00022807"/>
    </source>
</evidence>
<evidence type="ECO:0000256" key="2">
    <source>
        <dbReference type="ARBA" id="ARBA00022670"/>
    </source>
</evidence>
<feature type="chain" id="PRO_5011688030" evidence="6">
    <location>
        <begin position="37"/>
        <end position="580"/>
    </location>
</feature>
<evidence type="ECO:0000256" key="6">
    <source>
        <dbReference type="SAM" id="SignalP"/>
    </source>
</evidence>
<dbReference type="Gene3D" id="3.90.1720.10">
    <property type="entry name" value="endopeptidase domain like (from Nostoc punctiforme)"/>
    <property type="match status" value="1"/>
</dbReference>
<dbReference type="GO" id="GO:0008234">
    <property type="term" value="F:cysteine-type peptidase activity"/>
    <property type="evidence" value="ECO:0007669"/>
    <property type="project" value="UniProtKB-KW"/>
</dbReference>
<keyword evidence="5" id="KW-0175">Coiled coil</keyword>
<dbReference type="InterPro" id="IPR009045">
    <property type="entry name" value="Zn_M74/Hedgehog-like"/>
</dbReference>
<dbReference type="STRING" id="1523247.SAMN05660464_2852"/>
<feature type="domain" description="NlpC/P60" evidence="7">
    <location>
        <begin position="294"/>
        <end position="420"/>
    </location>
</feature>
<dbReference type="GO" id="GO:0006508">
    <property type="term" value="P:proteolysis"/>
    <property type="evidence" value="ECO:0007669"/>
    <property type="project" value="UniProtKB-KW"/>
</dbReference>
<dbReference type="Pfam" id="PF00877">
    <property type="entry name" value="NLPC_P60"/>
    <property type="match status" value="1"/>
</dbReference>
<proteinExistence type="inferred from homology"/>
<dbReference type="InterPro" id="IPR003709">
    <property type="entry name" value="VanY-like_core_dom"/>
</dbReference>
<evidence type="ECO:0000259" key="7">
    <source>
        <dbReference type="PROSITE" id="PS51935"/>
    </source>
</evidence>
<reference evidence="9" key="1">
    <citation type="submission" date="2016-10" db="EMBL/GenBank/DDBJ databases">
        <authorList>
            <person name="Varghese N."/>
            <person name="Submissions S."/>
        </authorList>
    </citation>
    <scope>NUCLEOTIDE SEQUENCE [LARGE SCALE GENOMIC DNA]</scope>
    <source>
        <strain evidence="9">DSM 44208</strain>
    </source>
</reference>
<gene>
    <name evidence="8" type="ORF">SAMN05660464_2852</name>
</gene>
<keyword evidence="9" id="KW-1185">Reference proteome</keyword>
<dbReference type="InterPro" id="IPR000064">
    <property type="entry name" value="NLP_P60_dom"/>
</dbReference>
<accession>A0A1I5PIT5</accession>
<dbReference type="Proteomes" id="UP000198857">
    <property type="component" value="Unassembled WGS sequence"/>
</dbReference>
<dbReference type="EMBL" id="FOWQ01000004">
    <property type="protein sequence ID" value="SFP34028.1"/>
    <property type="molecule type" value="Genomic_DNA"/>
</dbReference>
<comment type="similarity">
    <text evidence="1">Belongs to the peptidase C40 family.</text>
</comment>
<dbReference type="SUPFAM" id="SSF55166">
    <property type="entry name" value="Hedgehog/DD-peptidase"/>
    <property type="match status" value="1"/>
</dbReference>
<dbReference type="PANTHER" id="PTHR47053">
    <property type="entry name" value="MUREIN DD-ENDOPEPTIDASE MEPH-RELATED"/>
    <property type="match status" value="1"/>
</dbReference>
<keyword evidence="4" id="KW-0788">Thiol protease</keyword>
<evidence type="ECO:0000313" key="8">
    <source>
        <dbReference type="EMBL" id="SFP34028.1"/>
    </source>
</evidence>
<name>A0A1I5PIT5_9ACTN</name>
<dbReference type="PROSITE" id="PS51935">
    <property type="entry name" value="NLPC_P60"/>
    <property type="match status" value="1"/>
</dbReference>
<sequence>MRARSPRGTRPRTAALGLAAAVAVLLAVPLAGPAAAAPSDQPGGTSGVLDSEALDRLQQRAAEVQADLRQRQAEVTAARDALAAAQADVEAARAVVADAEGALARYQDVVADYAAAVYRDGGAPTPLSVLLSGGDPGDAAAAIGYLEAVDAHTAVVVGGAEQQRQAALDEQGTADAALAEAQGRADRLAGEVADLEATAAAVTEELDAALGEVDRQLAQLQRAQGDVNAQTAANWRAYLDQLAAAGVRAPAAPALLDPARGLPAGLAPVGATGGGAQAGAAQLPRQPTSLLVLPAETLGAVTAAMDTLGRPYAPGTAGPDSWDCGSLVSSVYGAAGIDLPADQAGLFAVSTPVDLADVLPGDLVFLGTPESGLGHVGIALDRETMLAADGRAGAVVVRRLPADQVLHVGRPSLGPRPEVPAPGPADGGLPVECGNTVHPPSADGARSWGGYPNGLIPPSALCPIGVAGHSLRCDAAAAWRAMSAAYAEEFGQPVCITDSYRTYAGQVRLYGEKPALAAVPGTSNHGWGLAVDLCGGIEEFGTPQYAWMVANAGRFGWLHPTWADPGNGREEPWHWEYAGS</sequence>